<keyword evidence="8" id="KW-0804">Transcription</keyword>
<dbReference type="GO" id="GO:0008270">
    <property type="term" value="F:zinc ion binding"/>
    <property type="evidence" value="ECO:0007669"/>
    <property type="project" value="UniProtKB-UniRule"/>
</dbReference>
<feature type="region of interest" description="Disordered" evidence="12">
    <location>
        <begin position="577"/>
        <end position="599"/>
    </location>
</feature>
<dbReference type="SMART" id="SM00868">
    <property type="entry name" value="zf-AD"/>
    <property type="match status" value="1"/>
</dbReference>
<evidence type="ECO:0000313" key="16">
    <source>
        <dbReference type="RefSeq" id="XP_034255926.1"/>
    </source>
</evidence>
<evidence type="ECO:0000256" key="9">
    <source>
        <dbReference type="ARBA" id="ARBA00023242"/>
    </source>
</evidence>
<gene>
    <name evidence="16" type="primary">LOC117653960</name>
</gene>
<dbReference type="InParanoid" id="A0A6P9AKC7"/>
<dbReference type="SUPFAM" id="SSF57716">
    <property type="entry name" value="Glucocorticoid receptor-like (DNA-binding domain)"/>
    <property type="match status" value="1"/>
</dbReference>
<dbReference type="PROSITE" id="PS50157">
    <property type="entry name" value="ZINC_FINGER_C2H2_2"/>
    <property type="match status" value="8"/>
</dbReference>
<protein>
    <submittedName>
        <fullName evidence="16">Zinc finger protein 124-like isoform X1</fullName>
    </submittedName>
</protein>
<evidence type="ECO:0000313" key="15">
    <source>
        <dbReference type="Proteomes" id="UP000515158"/>
    </source>
</evidence>
<proteinExistence type="predicted"/>
<evidence type="ECO:0000256" key="11">
    <source>
        <dbReference type="PROSITE-ProRule" id="PRU01263"/>
    </source>
</evidence>
<keyword evidence="5 11" id="KW-0862">Zinc</keyword>
<evidence type="ECO:0000256" key="7">
    <source>
        <dbReference type="ARBA" id="ARBA00023125"/>
    </source>
</evidence>
<comment type="subcellular location">
    <subcellularLocation>
        <location evidence="1">Nucleus</location>
    </subcellularLocation>
</comment>
<dbReference type="GeneID" id="117653960"/>
<feature type="domain" description="C2H2-type" evidence="13">
    <location>
        <begin position="403"/>
        <end position="430"/>
    </location>
</feature>
<accession>A0A6P9AKC7</accession>
<feature type="binding site" evidence="11">
    <location>
        <position position="13"/>
    </location>
    <ligand>
        <name>Zn(2+)</name>
        <dbReference type="ChEBI" id="CHEBI:29105"/>
    </ligand>
</feature>
<feature type="binding site" evidence="11">
    <location>
        <position position="10"/>
    </location>
    <ligand>
        <name>Zn(2+)</name>
        <dbReference type="ChEBI" id="CHEBI:29105"/>
    </ligand>
</feature>
<dbReference type="Proteomes" id="UP000515158">
    <property type="component" value="Unplaced"/>
</dbReference>
<feature type="domain" description="C2H2-type" evidence="13">
    <location>
        <begin position="290"/>
        <end position="317"/>
    </location>
</feature>
<dbReference type="GO" id="GO:0005634">
    <property type="term" value="C:nucleus"/>
    <property type="evidence" value="ECO:0007669"/>
    <property type="project" value="UniProtKB-SubCell"/>
</dbReference>
<feature type="compositionally biased region" description="Low complexity" evidence="12">
    <location>
        <begin position="577"/>
        <end position="591"/>
    </location>
</feature>
<sequence length="599" mass="68050">MFFLDFDQRCRLCFTRAENMVPLFVENGRPEPTLCDRIENCTCLKLVECDGLPSAMCIDCLSKLDLFKEFQEQCQRTDAVLKEHLHAFLAAKEQQGNFIESDAEVQKPNISSEAILETNHIEESVCDSGTEFSTQIQELNLPTKLEDSITLNKPRSGKRRNKKVKSLDPADQKQFENNDNQENNIGFEDNEYKWPGSLSDEELERHNGLNESKTQDCNNPDAIGNQKRKSKVYECEYCGRTFTRSNHLAQHELTHTKDEPFHCYYCNKGFWYKNSLIGHIKQNHTGDVNYTCEECGRGFFQRSEFMRHKPIHSNETPFKCEECGMTFKLMKNLKRHQKVHTAARTHTCQYCGKSFRMLQTLRVHLITHTGEKPFKCTHCGKGFSQSAPLKAHIRSLHTGEKPYPCEMCGESFPTGNALKSHIFKHTGIHPYSCNACSVVFKRKKDLTDHRNAVHGGFITSPVKVPPKLPLHEVCIQDEDQDEVQDAVQDEADTFADEVDTQEVASNASLNHLSDLHDQLSSPVPMEPLLKLEPTTPQRIDVQQHIMLSGDDSFSEDSMSVSTLPPLPLSLLQQSSPISSPLMSPSSEDLLPTDLTLTFS</sequence>
<dbReference type="OrthoDB" id="9514740at2759"/>
<keyword evidence="3" id="KW-0677">Repeat</keyword>
<dbReference type="AlphaFoldDB" id="A0A6P9AKC7"/>
<evidence type="ECO:0000256" key="1">
    <source>
        <dbReference type="ARBA" id="ARBA00004123"/>
    </source>
</evidence>
<dbReference type="Pfam" id="PF07776">
    <property type="entry name" value="zf-AD"/>
    <property type="match status" value="1"/>
</dbReference>
<dbReference type="FunFam" id="3.30.160.60:FF:000340">
    <property type="entry name" value="zinc finger protein 473 isoform X1"/>
    <property type="match status" value="1"/>
</dbReference>
<organism evidence="16">
    <name type="scientific">Thrips palmi</name>
    <name type="common">Melon thrips</name>
    <dbReference type="NCBI Taxonomy" id="161013"/>
    <lineage>
        <taxon>Eukaryota</taxon>
        <taxon>Metazoa</taxon>
        <taxon>Ecdysozoa</taxon>
        <taxon>Arthropoda</taxon>
        <taxon>Hexapoda</taxon>
        <taxon>Insecta</taxon>
        <taxon>Pterygota</taxon>
        <taxon>Neoptera</taxon>
        <taxon>Paraneoptera</taxon>
        <taxon>Thysanoptera</taxon>
        <taxon>Terebrantia</taxon>
        <taxon>Thripoidea</taxon>
        <taxon>Thripidae</taxon>
        <taxon>Thrips</taxon>
    </lineage>
</organism>
<evidence type="ECO:0000259" key="13">
    <source>
        <dbReference type="PROSITE" id="PS50157"/>
    </source>
</evidence>
<dbReference type="PROSITE" id="PS51915">
    <property type="entry name" value="ZAD"/>
    <property type="match status" value="1"/>
</dbReference>
<dbReference type="GO" id="GO:0000978">
    <property type="term" value="F:RNA polymerase II cis-regulatory region sequence-specific DNA binding"/>
    <property type="evidence" value="ECO:0007669"/>
    <property type="project" value="TreeGrafter"/>
</dbReference>
<dbReference type="InterPro" id="IPR012934">
    <property type="entry name" value="Znf_AD"/>
</dbReference>
<dbReference type="FunFam" id="3.30.160.60:FF:001119">
    <property type="entry name" value="zinc finger protein 408"/>
    <property type="match status" value="1"/>
</dbReference>
<dbReference type="Pfam" id="PF00096">
    <property type="entry name" value="zf-C2H2"/>
    <property type="match status" value="5"/>
</dbReference>
<name>A0A6P9AKC7_THRPL</name>
<evidence type="ECO:0000259" key="14">
    <source>
        <dbReference type="PROSITE" id="PS51915"/>
    </source>
</evidence>
<dbReference type="PANTHER" id="PTHR23235">
    <property type="entry name" value="KRUEPPEL-LIKE TRANSCRIPTION FACTOR"/>
    <property type="match status" value="1"/>
</dbReference>
<feature type="domain" description="C2H2-type" evidence="13">
    <location>
        <begin position="233"/>
        <end position="260"/>
    </location>
</feature>
<feature type="domain" description="ZAD" evidence="14">
    <location>
        <begin position="8"/>
        <end position="84"/>
    </location>
</feature>
<feature type="compositionally biased region" description="Basic and acidic residues" evidence="12">
    <location>
        <begin position="165"/>
        <end position="176"/>
    </location>
</feature>
<dbReference type="InterPro" id="IPR036236">
    <property type="entry name" value="Znf_C2H2_sf"/>
</dbReference>
<dbReference type="PANTHER" id="PTHR23235:SF178">
    <property type="entry name" value="C2H2-TYPE DOMAIN-CONTAINING PROTEIN-RELATED"/>
    <property type="match status" value="1"/>
</dbReference>
<keyword evidence="15" id="KW-1185">Reference proteome</keyword>
<feature type="region of interest" description="Disordered" evidence="12">
    <location>
        <begin position="151"/>
        <end position="223"/>
    </location>
</feature>
<feature type="binding site" evidence="11">
    <location>
        <position position="57"/>
    </location>
    <ligand>
        <name>Zn(2+)</name>
        <dbReference type="ChEBI" id="CHEBI:29105"/>
    </ligand>
</feature>
<keyword evidence="2 11" id="KW-0479">Metal-binding</keyword>
<reference evidence="16" key="1">
    <citation type="submission" date="2025-08" db="UniProtKB">
        <authorList>
            <consortium name="RefSeq"/>
        </authorList>
    </citation>
    <scope>IDENTIFICATION</scope>
    <source>
        <tissue evidence="16">Total insect</tissue>
    </source>
</reference>
<feature type="binding site" evidence="11">
    <location>
        <position position="60"/>
    </location>
    <ligand>
        <name>Zn(2+)</name>
        <dbReference type="ChEBI" id="CHEBI:29105"/>
    </ligand>
</feature>
<feature type="domain" description="C2H2-type" evidence="13">
    <location>
        <begin position="431"/>
        <end position="456"/>
    </location>
</feature>
<dbReference type="GO" id="GO:0000981">
    <property type="term" value="F:DNA-binding transcription factor activity, RNA polymerase II-specific"/>
    <property type="evidence" value="ECO:0007669"/>
    <property type="project" value="TreeGrafter"/>
</dbReference>
<dbReference type="InterPro" id="IPR013087">
    <property type="entry name" value="Znf_C2H2_type"/>
</dbReference>
<dbReference type="RefSeq" id="XP_034255926.1">
    <property type="nucleotide sequence ID" value="XM_034400035.1"/>
</dbReference>
<keyword evidence="9" id="KW-0539">Nucleus</keyword>
<dbReference type="Gene3D" id="3.30.160.60">
    <property type="entry name" value="Classic Zinc Finger"/>
    <property type="match status" value="8"/>
</dbReference>
<feature type="domain" description="C2H2-type" evidence="13">
    <location>
        <begin position="261"/>
        <end position="289"/>
    </location>
</feature>
<dbReference type="Pfam" id="PF13912">
    <property type="entry name" value="zf-C2H2_6"/>
    <property type="match status" value="1"/>
</dbReference>
<dbReference type="FunFam" id="3.30.160.60:FF:000100">
    <property type="entry name" value="Zinc finger 45-like"/>
    <property type="match status" value="2"/>
</dbReference>
<feature type="compositionally biased region" description="Basic residues" evidence="12">
    <location>
        <begin position="155"/>
        <end position="164"/>
    </location>
</feature>
<evidence type="ECO:0000256" key="5">
    <source>
        <dbReference type="ARBA" id="ARBA00022833"/>
    </source>
</evidence>
<evidence type="ECO:0000256" key="2">
    <source>
        <dbReference type="ARBA" id="ARBA00022723"/>
    </source>
</evidence>
<evidence type="ECO:0000256" key="8">
    <source>
        <dbReference type="ARBA" id="ARBA00023163"/>
    </source>
</evidence>
<keyword evidence="4 10" id="KW-0863">Zinc-finger</keyword>
<feature type="domain" description="C2H2-type" evidence="13">
    <location>
        <begin position="318"/>
        <end position="345"/>
    </location>
</feature>
<evidence type="ECO:0000256" key="3">
    <source>
        <dbReference type="ARBA" id="ARBA00022737"/>
    </source>
</evidence>
<evidence type="ECO:0000256" key="6">
    <source>
        <dbReference type="ARBA" id="ARBA00023015"/>
    </source>
</evidence>
<keyword evidence="6" id="KW-0805">Transcription regulation</keyword>
<evidence type="ECO:0000256" key="4">
    <source>
        <dbReference type="ARBA" id="ARBA00022771"/>
    </source>
</evidence>
<feature type="domain" description="C2H2-type" evidence="13">
    <location>
        <begin position="374"/>
        <end position="402"/>
    </location>
</feature>
<evidence type="ECO:0000256" key="10">
    <source>
        <dbReference type="PROSITE-ProRule" id="PRU00042"/>
    </source>
</evidence>
<dbReference type="FunFam" id="3.30.160.60:FF:000045">
    <property type="entry name" value="ZFP69 zinc finger protein B"/>
    <property type="match status" value="1"/>
</dbReference>
<dbReference type="SUPFAM" id="SSF57667">
    <property type="entry name" value="beta-beta-alpha zinc fingers"/>
    <property type="match status" value="4"/>
</dbReference>
<feature type="compositionally biased region" description="Polar residues" evidence="12">
    <location>
        <begin position="209"/>
        <end position="218"/>
    </location>
</feature>
<dbReference type="SMART" id="SM00355">
    <property type="entry name" value="ZnF_C2H2"/>
    <property type="match status" value="8"/>
</dbReference>
<dbReference type="KEGG" id="tpal:117653960"/>
<dbReference type="Gene3D" id="3.40.1800.20">
    <property type="match status" value="1"/>
</dbReference>
<feature type="domain" description="C2H2-type" evidence="13">
    <location>
        <begin position="346"/>
        <end position="373"/>
    </location>
</feature>
<keyword evidence="7" id="KW-0238">DNA-binding</keyword>
<dbReference type="FunFam" id="3.30.160.60:FF:000012">
    <property type="entry name" value="RB-associated KRAB zinc finger protein-like"/>
    <property type="match status" value="1"/>
</dbReference>
<dbReference type="PROSITE" id="PS00028">
    <property type="entry name" value="ZINC_FINGER_C2H2_1"/>
    <property type="match status" value="8"/>
</dbReference>
<evidence type="ECO:0000256" key="12">
    <source>
        <dbReference type="SAM" id="MobiDB-lite"/>
    </source>
</evidence>